<organism evidence="1 2">
    <name type="scientific">Paraburkholderia unamae</name>
    <dbReference type="NCBI Taxonomy" id="219649"/>
    <lineage>
        <taxon>Bacteria</taxon>
        <taxon>Pseudomonadati</taxon>
        <taxon>Pseudomonadota</taxon>
        <taxon>Betaproteobacteria</taxon>
        <taxon>Burkholderiales</taxon>
        <taxon>Burkholderiaceae</taxon>
        <taxon>Paraburkholderia</taxon>
    </lineage>
</organism>
<proteinExistence type="predicted"/>
<comment type="caution">
    <text evidence="1">The sequence shown here is derived from an EMBL/GenBank/DDBJ whole genome shotgun (WGS) entry which is preliminary data.</text>
</comment>
<dbReference type="EMBL" id="JAYMRU010000029">
    <property type="protein sequence ID" value="MEM5404427.1"/>
    <property type="molecule type" value="Genomic_DNA"/>
</dbReference>
<dbReference type="Proteomes" id="UP001392318">
    <property type="component" value="Unassembled WGS sequence"/>
</dbReference>
<reference evidence="1" key="1">
    <citation type="submission" date="2024-01" db="EMBL/GenBank/DDBJ databases">
        <title>The diversity of rhizobia nodulating Mimosa spp. in eleven states of Brazil covering several biomes is determined by host plant, location, and edaphic factors.</title>
        <authorList>
            <person name="Rouws L."/>
            <person name="Barauna A."/>
            <person name="Beukes C."/>
            <person name="De Faria S.M."/>
            <person name="Gross E."/>
            <person name="Dos Reis Junior F.B."/>
            <person name="Simon M."/>
            <person name="Maluk M."/>
            <person name="Odee D.W."/>
            <person name="Kenicer G."/>
            <person name="Young J.P.W."/>
            <person name="Reis V.M."/>
            <person name="Zilli J."/>
            <person name="James E.K."/>
        </authorList>
    </citation>
    <scope>NUCLEOTIDE SEQUENCE</scope>
    <source>
        <strain evidence="1">JPY452</strain>
    </source>
</reference>
<evidence type="ECO:0000313" key="2">
    <source>
        <dbReference type="Proteomes" id="UP001392318"/>
    </source>
</evidence>
<sequence length="2368" mass="257770">MNTEPGQSAPPAAEREPPFKLAVPPSLGLPKSGGALQGMGEKFRSGGPTGTAGLMVPLPMSPCRGQQAPSLNLSYDSGNRQGPFGIGWAVDIPAITRRTDKGIPRYADDDESDIFVLSGEDDLLPVLDPTANWQHVPTRDGAYRVDRYRPRVEGRFARIERLTHAQTGDTHWRVISSENITSLFGLSPAARIADPQHGLRVFQWRLEASFDALGNAVFYEYKPEDLTGVPLDDTAEAPRRAIPPANVYLKRVHYGNTTPLNTRNPAYADLAALAWYFEMVFDYGEHTTDLPDEVAAWSLRKDPFSSFRSGFDIRTYRLCRRALMFHRMREKLGADARLVRAIEFGYDEAATITYLTSVRELGYAWALNGTVTTQAMPTLSLDYSRVGTLSTTVQKIDRDSLRNAPAGFAAFGYQLVDLDGEGIPGILAASATPAPALSFKRNLGAGRFGGSELLSMQPSFTAMGQGMQLLSLNSDGRMDLATLSGPSPGFFERTRDREWTPFQRFHSLPSVALEGRNVHYLDVDGDGLTDILIAEDEAFVWYPSEGRDGYGPAARVSRPLDDAHGAMVLSTDDTQVIFVADMSGDGMADLVRVRNGEVSYWPNLGYGRFGARIAMKSAPMFDRADLFDPKRVRLGDIDGTGVNDIAYLSRHGAVVYFNQAGNGWGAGIPIPLPQTASMESARIADLLGTGAACLVWSSSDPADAGAAMCYIDVLSRKKPHLLESVDNGLGATTTVVYAPSTQFYLEDKAAGHEWATRVPFVVQTVVQITVRDSITLASRQTSYRYAHGYYDGVEREFRGFARVESWDADTMSSDHGAGVPPGAIDQSGGEYILPPIHTVSWFHTGAWNGEADDLRTALAAEFYTGDHSAPALAPTTVETDLDPAALRETYRSLKGRMLRQEVYGQDGTPSASAPYTVTESRYEVRQLQPIDGQRHAVCFAFERETLNCAYERNPADPRIAHKLSLEVDPLGHVVRSATLAYSRRIPQEAEQNQTLATCTRLTFATPIDTAFDYRHGLPTESAAYELDIAATASVLPFRIVDTAMTGATTLPFDGILAAGTMRLIDHVRHQYWADDLSAALPFGSAGTRALVYDHFALAAPATLIANVFADKITAAEMTAKAGYASPDGDFWTSSGITAYDATHFFQATAFTDPFGNTANVIYDTERLFVVESHTSGNPNFDNVTTMTMDYRVLQPVMVTDPNDNRSAASYDELGQVTATALMGRAGAGEGDTLADPTTRIVYDRLAFQNSGSPASVHMFQRLQHGAANQGWFETYVYADGSGHEVMRKTMAEPDGQGNPRWIGNGRTVFDNKGNPVKRYEPYFAANPGYEPESALAAVAFGEIHRYDPLSRLFRVDYPNGTFETTAWDAWSETRSDAGDTVLGSAWYAAASALPPGDPMNRAASLAAAYTNTPAVRKLDPLARPVLAIADNGPAGKYANRLALDIQGNHTAITDPLGNTVLQQTFDAQGKALRKSSTDTGTSLTLVDCVGQPYRAWDPRGYEVDVSYDTVHRPIEIRVTPPGGASFLAERIVYGEGLAPPNFRGHIYQHFDGAGVLTNAAYDFESRVTQSTLQLASSYQSIPAWAPLAGLTDPTAFLPAATALLEPGTLQSSAAYDALNRLQTMTQPDGTVVTHTYGNGSLLASITANIQGGGTSTTIISAIAYNARRQRVAAAYGTGVATQYTYDDRTHRTVRVQTTRTADNTTLQDLNYTYDPVNNVVQIADQAQQTVYFKGGVVNGTQQFEYDAIYRIAKASGREQPGQVGYALGPYGYPDAQIGAIPGPNDLQALVNYAETYTYDSGGNLLSVSHAAGGAGWTRTQIYIAGSNRLDRVSMPGDPAGGPYSAVYQHDAAGNIVAMPNLSSMTWDHAGRLISTGLGGGGTAYFTYDASGRRIRKIIQRTNQIIERVYFGIYERYRERSGASLSTSTITLERISIRVEDGNRRFAIVDTTTVGGGVGPAAPMFRLQFPNAIHSACLETDLSGIPISYEEYYPYGGSSYRAGDVNKRYRYIGEERDTETGLYLCGKRYYAPWLARFLSPDPLGVERQSNCYVYADNQPTVLSDTDGMQPNDPDKTEVGSPYLRELARRAVHPGDYQLDPSLARLGPPPGGYQLTPPDLRTTPHDLSQYNQTYGSVDSYPSDPGLLTAPPRDARPGENLPKWLPIFLPPIIKFAQTADWKLYVPGPLADLIHKPWAGNLITFGGGFEHDLESGGHVAFGAGVHQETDIQYMQSPDSPVTVSRSNTFPFVQFTPKSYIDPYWESTGAGSQTTPAESGTKLWTDPDPSLGFFLKYTTPGKTEIGFAFGYSPANLPGVGTLPNLTPFTPGYLHAAAPYGLPTDTLLSNFAHYNAQPDWGWWIGVRLYIKTNP</sequence>
<name>A0ACC6RSL2_9BURK</name>
<protein>
    <submittedName>
        <fullName evidence="1">SpvB/TcaC N-terminal domain-containing protein</fullName>
    </submittedName>
</protein>
<evidence type="ECO:0000313" key="1">
    <source>
        <dbReference type="EMBL" id="MEM5404427.1"/>
    </source>
</evidence>
<accession>A0ACC6RSL2</accession>
<gene>
    <name evidence="1" type="ORF">VSR83_31115</name>
</gene>
<keyword evidence="2" id="KW-1185">Reference proteome</keyword>